<proteinExistence type="predicted"/>
<gene>
    <name evidence="1" type="ORF">N0V91_006363</name>
</gene>
<dbReference type="EMBL" id="JAPEVA010000049">
    <property type="protein sequence ID" value="KAJ4403663.1"/>
    <property type="molecule type" value="Genomic_DNA"/>
</dbReference>
<organism evidence="1 2">
    <name type="scientific">Didymella pomorum</name>
    <dbReference type="NCBI Taxonomy" id="749634"/>
    <lineage>
        <taxon>Eukaryota</taxon>
        <taxon>Fungi</taxon>
        <taxon>Dikarya</taxon>
        <taxon>Ascomycota</taxon>
        <taxon>Pezizomycotina</taxon>
        <taxon>Dothideomycetes</taxon>
        <taxon>Pleosporomycetidae</taxon>
        <taxon>Pleosporales</taxon>
        <taxon>Pleosporineae</taxon>
        <taxon>Didymellaceae</taxon>
        <taxon>Didymella</taxon>
    </lineage>
</organism>
<comment type="caution">
    <text evidence="1">The sequence shown here is derived from an EMBL/GenBank/DDBJ whole genome shotgun (WGS) entry which is preliminary data.</text>
</comment>
<name>A0A9W9D7E7_9PLEO</name>
<sequence>MASLLSLSPELTLSIIEQLRPENIEQPKFNDIERIDHDSDTYALVYASPRDGISLSRVCRVFRALTAPTRFRDIVLLNDEKSGSSVSTILCSADARHVKTLHYVGIKPMSDEGEPLEGPSPDDFPDSVDSVLSSLSNFPDLDKVTIHFACEKTWEEDHSNYQASYYLFEEPEDMQMVREAENDEALRSLMKRSYAALSRNTAIDFKHLELKNVVAKRCSAWWLEGFRALLGGLESFTINLRGGENGAGWQINKLEGYLDFVSQLDTYFFKHLSNIKDFSFAATVDGPAEGLPLLVQHMPKLRSLSLEYVFITGDLAAFIAAHGETLETIAFTNCYSMWPENDYITWGDFFFGVAAKKPKALLEFRISTSDVEQWNPGVETSWRHDGEKRIQRLRERFSCRRMFDYKHLDGKYGMVFDSLDRAADRFEAGSDHRGWTQVCELMETNASTCRKRER</sequence>
<accession>A0A9W9D7E7</accession>
<evidence type="ECO:0008006" key="3">
    <source>
        <dbReference type="Google" id="ProtNLM"/>
    </source>
</evidence>
<keyword evidence="2" id="KW-1185">Reference proteome</keyword>
<dbReference type="SUPFAM" id="SSF52047">
    <property type="entry name" value="RNI-like"/>
    <property type="match status" value="1"/>
</dbReference>
<evidence type="ECO:0000313" key="2">
    <source>
        <dbReference type="Proteomes" id="UP001140510"/>
    </source>
</evidence>
<dbReference type="Proteomes" id="UP001140510">
    <property type="component" value="Unassembled WGS sequence"/>
</dbReference>
<evidence type="ECO:0000313" key="1">
    <source>
        <dbReference type="EMBL" id="KAJ4403663.1"/>
    </source>
</evidence>
<dbReference type="AlphaFoldDB" id="A0A9W9D7E7"/>
<reference evidence="1" key="1">
    <citation type="submission" date="2022-10" db="EMBL/GenBank/DDBJ databases">
        <title>Tapping the CABI collections for fungal endophytes: first genome assemblies for Collariella, Neodidymelliopsis, Ascochyta clinopodiicola, Didymella pomorum, Didymosphaeria variabile, Neocosmospora piperis and Neocucurbitaria cava.</title>
        <authorList>
            <person name="Hill R."/>
        </authorList>
    </citation>
    <scope>NUCLEOTIDE SEQUENCE</scope>
    <source>
        <strain evidence="1">IMI 355091</strain>
    </source>
</reference>
<dbReference type="OrthoDB" id="5410873at2759"/>
<protein>
    <recommendedName>
        <fullName evidence="3">F-box domain-containing protein</fullName>
    </recommendedName>
</protein>